<dbReference type="Proteomes" id="UP000031443">
    <property type="component" value="Unassembled WGS sequence"/>
</dbReference>
<evidence type="ECO:0000313" key="1">
    <source>
        <dbReference type="EMBL" id="EMP32165.1"/>
    </source>
</evidence>
<dbReference type="EMBL" id="KB542018">
    <property type="protein sequence ID" value="EMP32165.1"/>
    <property type="molecule type" value="Genomic_DNA"/>
</dbReference>
<proteinExistence type="predicted"/>
<sequence length="145" mass="15886">MGAEVTLAWLEVVAPDRVVPNTYLTLMGVCRPPLKGTRSQKGEKKVVRIQGRSRVILHLDAAAASYILGSLGAPPNSLISCKQELGKEEHLGPGTVSKHLGFWQFAQNCLFGIAQTTDDVAEWIIKDVRYTRNLESSVDPEPCLD</sequence>
<accession>M7B9C3</accession>
<dbReference type="AlphaFoldDB" id="M7B9C3"/>
<keyword evidence="2" id="KW-1185">Reference proteome</keyword>
<name>M7B9C3_CHEMY</name>
<reference evidence="2" key="1">
    <citation type="journal article" date="2013" name="Nat. Genet.">
        <title>The draft genomes of soft-shell turtle and green sea turtle yield insights into the development and evolution of the turtle-specific body plan.</title>
        <authorList>
            <person name="Wang Z."/>
            <person name="Pascual-Anaya J."/>
            <person name="Zadissa A."/>
            <person name="Li W."/>
            <person name="Niimura Y."/>
            <person name="Huang Z."/>
            <person name="Li C."/>
            <person name="White S."/>
            <person name="Xiong Z."/>
            <person name="Fang D."/>
            <person name="Wang B."/>
            <person name="Ming Y."/>
            <person name="Chen Y."/>
            <person name="Zheng Y."/>
            <person name="Kuraku S."/>
            <person name="Pignatelli M."/>
            <person name="Herrero J."/>
            <person name="Beal K."/>
            <person name="Nozawa M."/>
            <person name="Li Q."/>
            <person name="Wang J."/>
            <person name="Zhang H."/>
            <person name="Yu L."/>
            <person name="Shigenobu S."/>
            <person name="Wang J."/>
            <person name="Liu J."/>
            <person name="Flicek P."/>
            <person name="Searle S."/>
            <person name="Wang J."/>
            <person name="Kuratani S."/>
            <person name="Yin Y."/>
            <person name="Aken B."/>
            <person name="Zhang G."/>
            <person name="Irie N."/>
        </authorList>
    </citation>
    <scope>NUCLEOTIDE SEQUENCE [LARGE SCALE GENOMIC DNA]</scope>
</reference>
<organism evidence="1 2">
    <name type="scientific">Chelonia mydas</name>
    <name type="common">Green sea-turtle</name>
    <name type="synonym">Chelonia agassizi</name>
    <dbReference type="NCBI Taxonomy" id="8469"/>
    <lineage>
        <taxon>Eukaryota</taxon>
        <taxon>Metazoa</taxon>
        <taxon>Chordata</taxon>
        <taxon>Craniata</taxon>
        <taxon>Vertebrata</taxon>
        <taxon>Euteleostomi</taxon>
        <taxon>Archelosauria</taxon>
        <taxon>Testudinata</taxon>
        <taxon>Testudines</taxon>
        <taxon>Cryptodira</taxon>
        <taxon>Durocryptodira</taxon>
        <taxon>Americhelydia</taxon>
        <taxon>Chelonioidea</taxon>
        <taxon>Cheloniidae</taxon>
        <taxon>Chelonia</taxon>
    </lineage>
</organism>
<evidence type="ECO:0000313" key="2">
    <source>
        <dbReference type="Proteomes" id="UP000031443"/>
    </source>
</evidence>
<protein>
    <submittedName>
        <fullName evidence="1">Uncharacterized protein</fullName>
    </submittedName>
</protein>
<gene>
    <name evidence="1" type="ORF">UY3_10692</name>
</gene>